<accession>A0A8B8EDC2</accession>
<feature type="domain" description="Tyrosinase copper-binding" evidence="3">
    <location>
        <begin position="177"/>
        <end position="194"/>
    </location>
</feature>
<evidence type="ECO:0000259" key="4">
    <source>
        <dbReference type="PROSITE" id="PS00498"/>
    </source>
</evidence>
<sequence length="785" mass="89361">MTSLTISEAETRNLKYILKKSYKMNLLSVFFGILLVRFGHSMIEEMTTPGDIEDCFNSYYRKTNLQRSIGAKLYWKCMQRAACNRAMLNQGSNMTREEIHYIESLLPPAEVFYGNGVKILHPNSEHRWRKEYRMMSEKERQAYHFAVNKLKRLRLGKSNRYDVIAALHEGAIINAAHEGPNFMGWHRIYLIVFENALRQVVPGVTIPYFAGDLDEPLRDSTQSILFCEKFFGNGNGVVTSGPYANWSTPSGPLVRNYGDDGELWTREGLQRILNKTRNAEIIAPNAEEEDNLEDQHGGIHNWIGGGNGQIAELETSSQDPAFFSLHAYVDYIWEKFRVRQASLGINPAKDYPLDYGSEEHHPLRLAGFATLRNIDGYSHGLASLVSYKPKPTCSKARPYCGSPYLRCDKKSNPPRCVSKTIASLSRSRDDDDSGECNTTRTDNAVQNRFSCNGAQDIRQWVYIPVEIICVRPPEKKIYGSFPVFNGNLYRQGDIYSPKTYGIDNVLKTDNLAKYSRCKDNTDKNSGRVTIHSRGLNYKGTYAEFALMDTRLAMSNAMAYIAVKSPDHGVSEVILSARDSCGRMCKAYCKNNAPGSSDYRPCNGVIRVTSRTPKLYGRHYGENVYDMWNLPLGENCPSIKKTDVSVKFFCDFKNDWPWHSEYVYQQMQRSPLPGGRPMRNGHIQQMIMPSLVRGIVHDKRIPNLQQEYIRENRKLPGCFLGHNCLVAGPCRPCQKGQKLQCLNTHMSFAVCSEDAYVIRRCIGRSRVNDRSLSCTGDVYRKAFLYR</sequence>
<evidence type="ECO:0000313" key="6">
    <source>
        <dbReference type="RefSeq" id="XP_022338110.1"/>
    </source>
</evidence>
<dbReference type="PROSITE" id="PS00497">
    <property type="entry name" value="TYROSINASE_1"/>
    <property type="match status" value="1"/>
</dbReference>
<feature type="domain" description="Tyrosinase copper-binding" evidence="4">
    <location>
        <begin position="319"/>
        <end position="330"/>
    </location>
</feature>
<keyword evidence="2" id="KW-0186">Copper</keyword>
<dbReference type="PANTHER" id="PTHR11474">
    <property type="entry name" value="TYROSINASE FAMILY MEMBER"/>
    <property type="match status" value="1"/>
</dbReference>
<name>A0A8B8EDC2_CRAVI</name>
<dbReference type="KEGG" id="cvn:111133763"/>
<dbReference type="GO" id="GO:0016491">
    <property type="term" value="F:oxidoreductase activity"/>
    <property type="evidence" value="ECO:0007669"/>
    <property type="project" value="InterPro"/>
</dbReference>
<dbReference type="InterPro" id="IPR050316">
    <property type="entry name" value="Tyrosinase/Hemocyanin"/>
</dbReference>
<protein>
    <submittedName>
        <fullName evidence="6">Uncharacterized protein LOC111133763</fullName>
    </submittedName>
</protein>
<evidence type="ECO:0000256" key="1">
    <source>
        <dbReference type="ARBA" id="ARBA00022723"/>
    </source>
</evidence>
<dbReference type="RefSeq" id="XP_022338110.1">
    <property type="nucleotide sequence ID" value="XM_022482402.1"/>
</dbReference>
<keyword evidence="1" id="KW-0479">Metal-binding</keyword>
<dbReference type="SUPFAM" id="SSF48056">
    <property type="entry name" value="Di-copper centre-containing domain"/>
    <property type="match status" value="1"/>
</dbReference>
<dbReference type="GeneID" id="111133763"/>
<proteinExistence type="predicted"/>
<dbReference type="Gene3D" id="1.10.1280.10">
    <property type="entry name" value="Di-copper center containing domain from catechol oxidase"/>
    <property type="match status" value="1"/>
</dbReference>
<evidence type="ECO:0000313" key="5">
    <source>
        <dbReference type="Proteomes" id="UP000694844"/>
    </source>
</evidence>
<dbReference type="PRINTS" id="PR00092">
    <property type="entry name" value="TYROSINASE"/>
</dbReference>
<dbReference type="GO" id="GO:0046872">
    <property type="term" value="F:metal ion binding"/>
    <property type="evidence" value="ECO:0007669"/>
    <property type="project" value="UniProtKB-KW"/>
</dbReference>
<dbReference type="InterPro" id="IPR002227">
    <property type="entry name" value="Tyrosinase_Cu-bd"/>
</dbReference>
<dbReference type="AlphaFoldDB" id="A0A8B8EDC2"/>
<dbReference type="Pfam" id="PF00264">
    <property type="entry name" value="Tyrosinase"/>
    <property type="match status" value="1"/>
</dbReference>
<dbReference type="OrthoDB" id="6132182at2759"/>
<organism evidence="5 6">
    <name type="scientific">Crassostrea virginica</name>
    <name type="common">Eastern oyster</name>
    <dbReference type="NCBI Taxonomy" id="6565"/>
    <lineage>
        <taxon>Eukaryota</taxon>
        <taxon>Metazoa</taxon>
        <taxon>Spiralia</taxon>
        <taxon>Lophotrochozoa</taxon>
        <taxon>Mollusca</taxon>
        <taxon>Bivalvia</taxon>
        <taxon>Autobranchia</taxon>
        <taxon>Pteriomorphia</taxon>
        <taxon>Ostreida</taxon>
        <taxon>Ostreoidea</taxon>
        <taxon>Ostreidae</taxon>
        <taxon>Crassostrea</taxon>
    </lineage>
</organism>
<dbReference type="InterPro" id="IPR008922">
    <property type="entry name" value="Di-copper_centre_dom_sf"/>
</dbReference>
<evidence type="ECO:0000256" key="2">
    <source>
        <dbReference type="ARBA" id="ARBA00023008"/>
    </source>
</evidence>
<dbReference type="PANTHER" id="PTHR11474:SF126">
    <property type="entry name" value="TYROSINASE-LIKE PROTEIN TYR-1-RELATED"/>
    <property type="match status" value="1"/>
</dbReference>
<keyword evidence="5" id="KW-1185">Reference proteome</keyword>
<dbReference type="Proteomes" id="UP000694844">
    <property type="component" value="Chromosome 5"/>
</dbReference>
<reference evidence="6" key="1">
    <citation type="submission" date="2025-08" db="UniProtKB">
        <authorList>
            <consortium name="RefSeq"/>
        </authorList>
    </citation>
    <scope>IDENTIFICATION</scope>
    <source>
        <tissue evidence="6">Whole sample</tissue>
    </source>
</reference>
<dbReference type="PROSITE" id="PS00498">
    <property type="entry name" value="TYROSINASE_2"/>
    <property type="match status" value="1"/>
</dbReference>
<gene>
    <name evidence="6" type="primary">LOC111133763</name>
</gene>
<evidence type="ECO:0000259" key="3">
    <source>
        <dbReference type="PROSITE" id="PS00497"/>
    </source>
</evidence>